<keyword evidence="3" id="KW-1185">Reference proteome</keyword>
<proteinExistence type="predicted"/>
<accession>A0A9W6WMK4</accession>
<evidence type="ECO:0000313" key="3">
    <source>
        <dbReference type="Proteomes" id="UP001165083"/>
    </source>
</evidence>
<dbReference type="AlphaFoldDB" id="A0A9W6WMK4"/>
<feature type="region of interest" description="Disordered" evidence="1">
    <location>
        <begin position="1"/>
        <end position="75"/>
    </location>
</feature>
<feature type="compositionally biased region" description="Polar residues" evidence="1">
    <location>
        <begin position="208"/>
        <end position="229"/>
    </location>
</feature>
<dbReference type="Proteomes" id="UP001165083">
    <property type="component" value="Unassembled WGS sequence"/>
</dbReference>
<evidence type="ECO:0000256" key="1">
    <source>
        <dbReference type="SAM" id="MobiDB-lite"/>
    </source>
</evidence>
<gene>
    <name evidence="2" type="ORF">Plil01_000101600</name>
</gene>
<protein>
    <submittedName>
        <fullName evidence="2">Unnamed protein product</fullName>
    </submittedName>
</protein>
<name>A0A9W6WMK4_9STRA</name>
<feature type="region of interest" description="Disordered" evidence="1">
    <location>
        <begin position="205"/>
        <end position="229"/>
    </location>
</feature>
<comment type="caution">
    <text evidence="2">The sequence shown here is derived from an EMBL/GenBank/DDBJ whole genome shotgun (WGS) entry which is preliminary data.</text>
</comment>
<feature type="compositionally biased region" description="Basic and acidic residues" evidence="1">
    <location>
        <begin position="1"/>
        <end position="15"/>
    </location>
</feature>
<evidence type="ECO:0000313" key="2">
    <source>
        <dbReference type="EMBL" id="GMF10176.1"/>
    </source>
</evidence>
<sequence>MAKRHALELHVLHDRPSRKKSKSIAAPHAPRQVATRLSRHEASDQNNEADPVLDEEDGDGGKQSSMKLGRDRRGSRLHGGELLQFESWLKAPIEKPAVPGAGAAKRVPDGDLLMFRDKRVLAHPPIFPVEERMSIKAPRNNTRRPRSSEDSPPRKTARYVDAMLKENLGKDVAISLPPIMSPSTKNKATLDKLIAECKAALRGRKTTDVSATHDSPTQPDNQYSGRSDTANGDVVLPDSLFYEQNSFQPLTSIDLSDWVDFCVADSSTLKHIAARISRQCVDLNLNGLVTLPRAKGEITVFVSQFVVIDTYLLFLQTFWHCLKIAQS</sequence>
<reference evidence="2" key="1">
    <citation type="submission" date="2023-04" db="EMBL/GenBank/DDBJ databases">
        <title>Phytophthora lilii NBRC 32176.</title>
        <authorList>
            <person name="Ichikawa N."/>
            <person name="Sato H."/>
            <person name="Tonouchi N."/>
        </authorList>
    </citation>
    <scope>NUCLEOTIDE SEQUENCE</scope>
    <source>
        <strain evidence="2">NBRC 32176</strain>
    </source>
</reference>
<dbReference type="EMBL" id="BSXW01000032">
    <property type="protein sequence ID" value="GMF10176.1"/>
    <property type="molecule type" value="Genomic_DNA"/>
</dbReference>
<organism evidence="2 3">
    <name type="scientific">Phytophthora lilii</name>
    <dbReference type="NCBI Taxonomy" id="2077276"/>
    <lineage>
        <taxon>Eukaryota</taxon>
        <taxon>Sar</taxon>
        <taxon>Stramenopiles</taxon>
        <taxon>Oomycota</taxon>
        <taxon>Peronosporomycetes</taxon>
        <taxon>Peronosporales</taxon>
        <taxon>Peronosporaceae</taxon>
        <taxon>Phytophthora</taxon>
    </lineage>
</organism>
<feature type="region of interest" description="Disordered" evidence="1">
    <location>
        <begin position="132"/>
        <end position="156"/>
    </location>
</feature>